<keyword evidence="3" id="KW-0998">Cell outer membrane</keyword>
<keyword evidence="4" id="KW-0732">Signal</keyword>
<evidence type="ECO:0000256" key="4">
    <source>
        <dbReference type="SAM" id="SignalP"/>
    </source>
</evidence>
<evidence type="ECO:0000313" key="5">
    <source>
        <dbReference type="EMBL" id="BDU68068.1"/>
    </source>
</evidence>
<organism evidence="5 6">
    <name type="scientific">Geothrix oryzae</name>
    <dbReference type="NCBI Taxonomy" id="2927975"/>
    <lineage>
        <taxon>Bacteria</taxon>
        <taxon>Pseudomonadati</taxon>
        <taxon>Acidobacteriota</taxon>
        <taxon>Holophagae</taxon>
        <taxon>Holophagales</taxon>
        <taxon>Holophagaceae</taxon>
        <taxon>Geothrix</taxon>
    </lineage>
</organism>
<dbReference type="Proteomes" id="UP001242010">
    <property type="component" value="Chromosome"/>
</dbReference>
<protein>
    <recommendedName>
        <fullName evidence="7">Transporter</fullName>
    </recommendedName>
</protein>
<feature type="chain" id="PRO_5046295919" description="Transporter" evidence="4">
    <location>
        <begin position="24"/>
        <end position="318"/>
    </location>
</feature>
<reference evidence="6" key="1">
    <citation type="journal article" date="2023" name="Int. J. Syst. Evol. Microbiol.">
        <title>Mesoterricola silvestris gen. nov., sp. nov., Mesoterricola sediminis sp. nov., Geothrix oryzae sp. nov., Geothrix edaphica sp. nov., Geothrix rubra sp. nov., and Geothrix limicola sp. nov., six novel members of Acidobacteriota isolated from soils.</title>
        <authorList>
            <person name="Itoh H."/>
            <person name="Sugisawa Y."/>
            <person name="Mise K."/>
            <person name="Xu Z."/>
            <person name="Kuniyasu M."/>
            <person name="Ushijima N."/>
            <person name="Kawano K."/>
            <person name="Kobayashi E."/>
            <person name="Shiratori Y."/>
            <person name="Masuda Y."/>
            <person name="Senoo K."/>
        </authorList>
    </citation>
    <scope>NUCLEOTIDE SEQUENCE [LARGE SCALE GENOMIC DNA]</scope>
    <source>
        <strain evidence="6">Red222</strain>
    </source>
</reference>
<proteinExistence type="predicted"/>
<keyword evidence="6" id="KW-1185">Reference proteome</keyword>
<keyword evidence="2" id="KW-0472">Membrane</keyword>
<dbReference type="RefSeq" id="WP_286354694.1">
    <property type="nucleotide sequence ID" value="NZ_AP027079.1"/>
</dbReference>
<evidence type="ECO:0000256" key="3">
    <source>
        <dbReference type="ARBA" id="ARBA00023237"/>
    </source>
</evidence>
<sequence length="318" mass="34335">MKRIQAGLLSVLGLVTAATPARACGACGCTLNSDWASQGYAVRPGFRFDLRYDYFNQDQLRRGTRSVDRAAFEIPNEQEVQEKTLNRNLTATLDYSPSPDWGVTVLIPAFNRYHATLAEGDVDPSMSQTSGLGDVRVLGRYQGFSEARSFGVQMGLKLATGRFHQPFQAGAQAGQPLDRGLQLGTGTTDLLVGAYAFGSLAPEWGCFGQVLFQKPLGEREGFKPGDGVNANAGVRYTGFAGLTPHLQLNLRAEGRESGSQADVENSGATLLYLSPGLTVAVTRTLQVYAFAQVPLHQRVTGLQIEPRSSVSLGLHWSF</sequence>
<name>A0ABN6UTJ8_9BACT</name>
<accession>A0ABN6UTJ8</accession>
<evidence type="ECO:0000313" key="6">
    <source>
        <dbReference type="Proteomes" id="UP001242010"/>
    </source>
</evidence>
<evidence type="ECO:0000256" key="2">
    <source>
        <dbReference type="ARBA" id="ARBA00023136"/>
    </source>
</evidence>
<evidence type="ECO:0000256" key="1">
    <source>
        <dbReference type="ARBA" id="ARBA00004442"/>
    </source>
</evidence>
<dbReference type="EMBL" id="AP027079">
    <property type="protein sequence ID" value="BDU68068.1"/>
    <property type="molecule type" value="Genomic_DNA"/>
</dbReference>
<dbReference type="InterPro" id="IPR036942">
    <property type="entry name" value="Beta-barrel_TonB_sf"/>
</dbReference>
<feature type="signal peptide" evidence="4">
    <location>
        <begin position="1"/>
        <end position="23"/>
    </location>
</feature>
<evidence type="ECO:0008006" key="7">
    <source>
        <dbReference type="Google" id="ProtNLM"/>
    </source>
</evidence>
<gene>
    <name evidence="5" type="ORF">GETHOR_01690</name>
</gene>
<comment type="subcellular location">
    <subcellularLocation>
        <location evidence="1">Cell outer membrane</location>
    </subcellularLocation>
</comment>
<dbReference type="Gene3D" id="2.40.170.20">
    <property type="entry name" value="TonB-dependent receptor, beta-barrel domain"/>
    <property type="match status" value="1"/>
</dbReference>